<keyword evidence="4" id="KW-0732">Signal</keyword>
<evidence type="ECO:0000259" key="5">
    <source>
        <dbReference type="PROSITE" id="PS50060"/>
    </source>
</evidence>
<dbReference type="Gene3D" id="4.10.410.20">
    <property type="match status" value="1"/>
</dbReference>
<accession>A0ABD2MXA5</accession>
<dbReference type="InterPro" id="IPR001212">
    <property type="entry name" value="Somatomedin_B_dom"/>
</dbReference>
<sequence length="582" mass="66573">MRVLLIVLYYLSFAYNTFEIRTYHCTIPKFPNGRMRIRQRGRFVKYNCNLGFLLSGDKYSNCVHGKWDSPPPKCVRPGCRKVNPPNNGLIYPSHMNAVLHFYCKSGFDLRGPNVTHCNGTNWSFSMPICLPSNSKPPLSCDFEKPDICGWTHDLNHDFDWRRMQFNTPSGAIGTGPSFDHTYGEDKGGYYMYIESSSRNENDTARLISPVYDKTMNDTCFQFFYHMYGITLGSLRVYMKMVNESWNLNPSKAFFEKNGNQGNEWIGYNHLFGPIPNDYQIIIEGVRGNGYVSDIAIDDVKIIENCKIEDLEEAEPTTTTEMPEEYGTTDLFPDDLFSCENKCFSNELLVGRHRICACDEECFERNNCCPDFIDFCLLQGPSFTNFEETSSSSSSFTTDLTSPIWTKPTTERITSKTTPKIIEKESTTQKTTISIVYKLPPLTEAVTENNIQKTATQSIETRTTTENNIIIQETERIVKTNTDLSNIIPQIPNDMIPIEDIAHLKRKFNVKMVMTKPKEEDNRFLYISLGGTVVIIVVLAVILYARRSRKLRSRGLRSASHGDSASDVRFLTKDEFLDLNLDY</sequence>
<dbReference type="PROSITE" id="PS50060">
    <property type="entry name" value="MAM_2"/>
    <property type="match status" value="1"/>
</dbReference>
<dbReference type="Pfam" id="PF00629">
    <property type="entry name" value="MAM"/>
    <property type="match status" value="1"/>
</dbReference>
<reference evidence="8 9" key="1">
    <citation type="journal article" date="2021" name="BMC Biol.">
        <title>Horizontally acquired antibacterial genes associated with adaptive radiation of ladybird beetles.</title>
        <authorList>
            <person name="Li H.S."/>
            <person name="Tang X.F."/>
            <person name="Huang Y.H."/>
            <person name="Xu Z.Y."/>
            <person name="Chen M.L."/>
            <person name="Du X.Y."/>
            <person name="Qiu B.Y."/>
            <person name="Chen P.T."/>
            <person name="Zhang W."/>
            <person name="Slipinski A."/>
            <person name="Escalona H.E."/>
            <person name="Waterhouse R.M."/>
            <person name="Zwick A."/>
            <person name="Pang H."/>
        </authorList>
    </citation>
    <scope>NUCLEOTIDE SEQUENCE [LARGE SCALE GENOMIC DNA]</scope>
    <source>
        <strain evidence="8">SYSU2018</strain>
    </source>
</reference>
<dbReference type="Proteomes" id="UP001516400">
    <property type="component" value="Unassembled WGS sequence"/>
</dbReference>
<dbReference type="InterPro" id="IPR000998">
    <property type="entry name" value="MAM_dom"/>
</dbReference>
<evidence type="ECO:0000256" key="4">
    <source>
        <dbReference type="SAM" id="SignalP"/>
    </source>
</evidence>
<dbReference type="CDD" id="cd00033">
    <property type="entry name" value="CCP"/>
    <property type="match status" value="2"/>
</dbReference>
<dbReference type="EMBL" id="JABFTP020000042">
    <property type="protein sequence ID" value="KAL3270817.1"/>
    <property type="molecule type" value="Genomic_DNA"/>
</dbReference>
<feature type="domain" description="Sushi" evidence="6">
    <location>
        <begin position="23"/>
        <end position="76"/>
    </location>
</feature>
<dbReference type="Pfam" id="PF00084">
    <property type="entry name" value="Sushi"/>
    <property type="match status" value="2"/>
</dbReference>
<evidence type="ECO:0000256" key="1">
    <source>
        <dbReference type="ARBA" id="ARBA00023157"/>
    </source>
</evidence>
<feature type="domain" description="MAM" evidence="5">
    <location>
        <begin position="138"/>
        <end position="307"/>
    </location>
</feature>
<dbReference type="SUPFAM" id="SSF57535">
    <property type="entry name" value="Complement control module/SCR domain"/>
    <property type="match status" value="2"/>
</dbReference>
<dbReference type="PRINTS" id="PR00020">
    <property type="entry name" value="MAMDOMAIN"/>
</dbReference>
<dbReference type="SMART" id="SM00201">
    <property type="entry name" value="SO"/>
    <property type="match status" value="1"/>
</dbReference>
<keyword evidence="1" id="KW-1015">Disulfide bond</keyword>
<organism evidence="8 9">
    <name type="scientific">Cryptolaemus montrouzieri</name>
    <dbReference type="NCBI Taxonomy" id="559131"/>
    <lineage>
        <taxon>Eukaryota</taxon>
        <taxon>Metazoa</taxon>
        <taxon>Ecdysozoa</taxon>
        <taxon>Arthropoda</taxon>
        <taxon>Hexapoda</taxon>
        <taxon>Insecta</taxon>
        <taxon>Pterygota</taxon>
        <taxon>Neoptera</taxon>
        <taxon>Endopterygota</taxon>
        <taxon>Coleoptera</taxon>
        <taxon>Polyphaga</taxon>
        <taxon>Cucujiformia</taxon>
        <taxon>Coccinelloidea</taxon>
        <taxon>Coccinellidae</taxon>
        <taxon>Scymninae</taxon>
        <taxon>Scymnini</taxon>
        <taxon>Cryptolaemus</taxon>
    </lineage>
</organism>
<dbReference type="PROSITE" id="PS50958">
    <property type="entry name" value="SMB_2"/>
    <property type="match status" value="1"/>
</dbReference>
<dbReference type="InterPro" id="IPR000436">
    <property type="entry name" value="Sushi_SCR_CCP_dom"/>
</dbReference>
<keyword evidence="3" id="KW-1133">Transmembrane helix</keyword>
<dbReference type="InterPro" id="IPR036024">
    <property type="entry name" value="Somatomedin_B-like_dom_sf"/>
</dbReference>
<dbReference type="CDD" id="cd06263">
    <property type="entry name" value="MAM"/>
    <property type="match status" value="1"/>
</dbReference>
<evidence type="ECO:0000259" key="6">
    <source>
        <dbReference type="PROSITE" id="PS50923"/>
    </source>
</evidence>
<keyword evidence="3" id="KW-0472">Membrane</keyword>
<evidence type="ECO:0000256" key="3">
    <source>
        <dbReference type="SAM" id="Phobius"/>
    </source>
</evidence>
<dbReference type="PROSITE" id="PS00524">
    <property type="entry name" value="SMB_1"/>
    <property type="match status" value="1"/>
</dbReference>
<gene>
    <name evidence="8" type="ORF">HHI36_021338</name>
</gene>
<dbReference type="Gene3D" id="2.10.70.10">
    <property type="entry name" value="Complement Module, domain 1"/>
    <property type="match status" value="2"/>
</dbReference>
<keyword evidence="3" id="KW-0812">Transmembrane</keyword>
<dbReference type="SUPFAM" id="SSF90188">
    <property type="entry name" value="Somatomedin B domain"/>
    <property type="match status" value="1"/>
</dbReference>
<dbReference type="SMART" id="SM00137">
    <property type="entry name" value="MAM"/>
    <property type="match status" value="1"/>
</dbReference>
<dbReference type="InterPro" id="IPR013320">
    <property type="entry name" value="ConA-like_dom_sf"/>
</dbReference>
<dbReference type="PANTHER" id="PTHR23282">
    <property type="entry name" value="APICAL ENDOSOMAL GLYCOPROTEIN PRECURSOR"/>
    <property type="match status" value="1"/>
</dbReference>
<dbReference type="InterPro" id="IPR035976">
    <property type="entry name" value="Sushi/SCR/CCP_sf"/>
</dbReference>
<dbReference type="SUPFAM" id="SSF49899">
    <property type="entry name" value="Concanavalin A-like lectins/glucanases"/>
    <property type="match status" value="1"/>
</dbReference>
<name>A0ABD2MXA5_9CUCU</name>
<feature type="signal peptide" evidence="4">
    <location>
        <begin position="1"/>
        <end position="19"/>
    </location>
</feature>
<evidence type="ECO:0000313" key="8">
    <source>
        <dbReference type="EMBL" id="KAL3270817.1"/>
    </source>
</evidence>
<evidence type="ECO:0000313" key="9">
    <source>
        <dbReference type="Proteomes" id="UP001516400"/>
    </source>
</evidence>
<feature type="domain" description="SMB" evidence="7">
    <location>
        <begin position="334"/>
        <end position="381"/>
    </location>
</feature>
<dbReference type="AlphaFoldDB" id="A0ABD2MXA5"/>
<dbReference type="Gene3D" id="2.60.120.200">
    <property type="match status" value="1"/>
</dbReference>
<keyword evidence="9" id="KW-1185">Reference proteome</keyword>
<comment type="caution">
    <text evidence="2">Lacks conserved residue(s) required for the propagation of feature annotation.</text>
</comment>
<evidence type="ECO:0000256" key="2">
    <source>
        <dbReference type="PROSITE-ProRule" id="PRU00302"/>
    </source>
</evidence>
<keyword evidence="2" id="KW-0768">Sushi</keyword>
<evidence type="ECO:0000259" key="7">
    <source>
        <dbReference type="PROSITE" id="PS50958"/>
    </source>
</evidence>
<dbReference type="PROSITE" id="PS50923">
    <property type="entry name" value="SUSHI"/>
    <property type="match status" value="2"/>
</dbReference>
<protein>
    <submittedName>
        <fullName evidence="8">Uncharacterized protein</fullName>
    </submittedName>
</protein>
<dbReference type="Pfam" id="PF01033">
    <property type="entry name" value="Somatomedin_B"/>
    <property type="match status" value="1"/>
</dbReference>
<proteinExistence type="predicted"/>
<feature type="chain" id="PRO_5044893334" evidence="4">
    <location>
        <begin position="20"/>
        <end position="582"/>
    </location>
</feature>
<comment type="caution">
    <text evidence="8">The sequence shown here is derived from an EMBL/GenBank/DDBJ whole genome shotgun (WGS) entry which is preliminary data.</text>
</comment>
<feature type="transmembrane region" description="Helical" evidence="3">
    <location>
        <begin position="523"/>
        <end position="544"/>
    </location>
</feature>
<dbReference type="SMART" id="SM00032">
    <property type="entry name" value="CCP"/>
    <property type="match status" value="2"/>
</dbReference>
<feature type="domain" description="Sushi" evidence="6">
    <location>
        <begin position="77"/>
        <end position="131"/>
    </location>
</feature>
<dbReference type="InterPro" id="IPR051560">
    <property type="entry name" value="MAM_domain-containing"/>
</dbReference>
<dbReference type="PANTHER" id="PTHR23282:SF101">
    <property type="entry name" value="MAM DOMAIN-CONTAINING PROTEIN"/>
    <property type="match status" value="1"/>
</dbReference>